<organism evidence="1 2">
    <name type="scientific">Advenella incenata</name>
    <dbReference type="NCBI Taxonomy" id="267800"/>
    <lineage>
        <taxon>Bacteria</taxon>
        <taxon>Pseudomonadati</taxon>
        <taxon>Pseudomonadota</taxon>
        <taxon>Betaproteobacteria</taxon>
        <taxon>Burkholderiales</taxon>
        <taxon>Alcaligenaceae</taxon>
    </lineage>
</organism>
<gene>
    <name evidence="1" type="ORF">EV681_3284</name>
</gene>
<evidence type="ECO:0000313" key="2">
    <source>
        <dbReference type="Proteomes" id="UP000293398"/>
    </source>
</evidence>
<evidence type="ECO:0008006" key="3">
    <source>
        <dbReference type="Google" id="ProtNLM"/>
    </source>
</evidence>
<protein>
    <recommendedName>
        <fullName evidence="3">OsmC-like protein</fullName>
    </recommendedName>
</protein>
<dbReference type="InterPro" id="IPR015946">
    <property type="entry name" value="KH_dom-like_a/b"/>
</dbReference>
<evidence type="ECO:0000313" key="1">
    <source>
        <dbReference type="EMBL" id="RZT94854.1"/>
    </source>
</evidence>
<dbReference type="InterPro" id="IPR036102">
    <property type="entry name" value="OsmC/Ohrsf"/>
</dbReference>
<reference evidence="1 2" key="1">
    <citation type="submission" date="2019-02" db="EMBL/GenBank/DDBJ databases">
        <title>Genomic Encyclopedia of Type Strains, Phase IV (KMG-IV): sequencing the most valuable type-strain genomes for metagenomic binning, comparative biology and taxonomic classification.</title>
        <authorList>
            <person name="Goeker M."/>
        </authorList>
    </citation>
    <scope>NUCLEOTIDE SEQUENCE [LARGE SCALE GENOMIC DNA]</scope>
    <source>
        <strain evidence="1 2">DSM 23814</strain>
    </source>
</reference>
<dbReference type="Proteomes" id="UP000293398">
    <property type="component" value="Unassembled WGS sequence"/>
</dbReference>
<name>A0A4Q7VFT7_9BURK</name>
<dbReference type="AlphaFoldDB" id="A0A4Q7VFT7"/>
<dbReference type="EMBL" id="SHKO01000002">
    <property type="protein sequence ID" value="RZT94854.1"/>
    <property type="molecule type" value="Genomic_DNA"/>
</dbReference>
<dbReference type="PANTHER" id="PTHR33797:SF2">
    <property type="entry name" value="ORGANIC HYDROPEROXIDE RESISTANCE PROTEIN-LIKE"/>
    <property type="match status" value="1"/>
</dbReference>
<dbReference type="PANTHER" id="PTHR33797">
    <property type="entry name" value="ORGANIC HYDROPEROXIDE RESISTANCE PROTEIN-LIKE"/>
    <property type="match status" value="1"/>
</dbReference>
<keyword evidence="2" id="KW-1185">Reference proteome</keyword>
<dbReference type="InterPro" id="IPR019953">
    <property type="entry name" value="OHR"/>
</dbReference>
<accession>A0A4Q7VFT7</accession>
<comment type="caution">
    <text evidence="1">The sequence shown here is derived from an EMBL/GenBank/DDBJ whole genome shotgun (WGS) entry which is preliminary data.</text>
</comment>
<proteinExistence type="predicted"/>
<sequence length="115" mass="12421">MRIIYLTSSSCSSDTVSACLQSISIAGRCFSYAVFYMIISNRETKINDSDVQSRVNAGLVLDGSVGFRFHLALDVIFTDIDPVGAEASVQKAHRIGPYSNAIQGNIDVALSIVTR</sequence>
<dbReference type="SUPFAM" id="SSF82784">
    <property type="entry name" value="OsmC-like"/>
    <property type="match status" value="1"/>
</dbReference>
<dbReference type="GO" id="GO:0006979">
    <property type="term" value="P:response to oxidative stress"/>
    <property type="evidence" value="ECO:0007669"/>
    <property type="project" value="InterPro"/>
</dbReference>
<dbReference type="Gene3D" id="3.30.300.20">
    <property type="match status" value="1"/>
</dbReference>